<dbReference type="RefSeq" id="WP_054361216.1">
    <property type="nucleotide sequence ID" value="NZ_JAPCYQ010000001.1"/>
</dbReference>
<reference evidence="3 4" key="1">
    <citation type="submission" date="2015-09" db="EMBL/GenBank/DDBJ databases">
        <authorList>
            <consortium name="Swine Surveillance"/>
        </authorList>
    </citation>
    <scope>NUCLEOTIDE SEQUENCE [LARGE SCALE GENOMIC DNA]</scope>
    <source>
        <strain evidence="3 4">16</strain>
    </source>
</reference>
<evidence type="ECO:0000256" key="1">
    <source>
        <dbReference type="SAM" id="SignalP"/>
    </source>
</evidence>
<organism evidence="3 4">
    <name type="scientific">Prosthecodimorpha hirschii</name>
    <dbReference type="NCBI Taxonomy" id="665126"/>
    <lineage>
        <taxon>Bacteria</taxon>
        <taxon>Pseudomonadati</taxon>
        <taxon>Pseudomonadota</taxon>
        <taxon>Alphaproteobacteria</taxon>
        <taxon>Hyphomicrobiales</taxon>
        <taxon>Ancalomicrobiaceae</taxon>
        <taxon>Prosthecodimorpha</taxon>
    </lineage>
</organism>
<reference evidence="3 4" key="2">
    <citation type="submission" date="2015-10" db="EMBL/GenBank/DDBJ databases">
        <title>Draft Genome Sequence of Prosthecomicrobium hirschii ATCC 27832.</title>
        <authorList>
            <person name="Daniel J."/>
            <person name="Givan S.A."/>
            <person name="Brun Y.V."/>
            <person name="Brown P.J."/>
        </authorList>
    </citation>
    <scope>NUCLEOTIDE SEQUENCE [LARGE SCALE GENOMIC DNA]</scope>
    <source>
        <strain evidence="3 4">16</strain>
    </source>
</reference>
<gene>
    <name evidence="3" type="ORF">ABB55_24815</name>
</gene>
<feature type="domain" description="DUF2059" evidence="2">
    <location>
        <begin position="91"/>
        <end position="149"/>
    </location>
</feature>
<feature type="signal peptide" evidence="1">
    <location>
        <begin position="1"/>
        <end position="24"/>
    </location>
</feature>
<dbReference type="InterPro" id="IPR018637">
    <property type="entry name" value="DUF2059"/>
</dbReference>
<comment type="caution">
    <text evidence="3">The sequence shown here is derived from an EMBL/GenBank/DDBJ whole genome shotgun (WGS) entry which is preliminary data.</text>
</comment>
<dbReference type="AlphaFoldDB" id="A0A0N8GFR4"/>
<evidence type="ECO:0000259" key="2">
    <source>
        <dbReference type="Pfam" id="PF09832"/>
    </source>
</evidence>
<sequence>MIRTLAKPLAVLGVLVALSSGAAAQEFAKDHIASARAAIEASRVSEGFDNILLMVAQQTKGLFQRSNPALMPTIEEVTNKVAIDMAARRVDLDKEIQRIWASKFSKAELDEIAKFYNSAVGKKLANETQAMVAASAQFVVKWQQQLSQDMVAKVREEMKARGHAL</sequence>
<proteinExistence type="predicted"/>
<feature type="chain" id="PRO_5006025687" description="DUF2059 domain-containing protein" evidence="1">
    <location>
        <begin position="25"/>
        <end position="165"/>
    </location>
</feature>
<protein>
    <recommendedName>
        <fullName evidence="2">DUF2059 domain-containing protein</fullName>
    </recommendedName>
</protein>
<accession>A0A0N8GFR4</accession>
<dbReference type="Proteomes" id="UP000048984">
    <property type="component" value="Unassembled WGS sequence"/>
</dbReference>
<dbReference type="OrthoDB" id="5510290at2"/>
<dbReference type="Pfam" id="PF09832">
    <property type="entry name" value="DUF2059"/>
    <property type="match status" value="1"/>
</dbReference>
<keyword evidence="4" id="KW-1185">Reference proteome</keyword>
<name>A0A0N8GFR4_9HYPH</name>
<keyword evidence="1" id="KW-0732">Signal</keyword>
<evidence type="ECO:0000313" key="4">
    <source>
        <dbReference type="Proteomes" id="UP000048984"/>
    </source>
</evidence>
<dbReference type="STRING" id="665126.ABB55_24815"/>
<evidence type="ECO:0000313" key="3">
    <source>
        <dbReference type="EMBL" id="KPL55049.1"/>
    </source>
</evidence>
<dbReference type="EMBL" id="LJYW01000001">
    <property type="protein sequence ID" value="KPL55049.1"/>
    <property type="molecule type" value="Genomic_DNA"/>
</dbReference>